<name>A0A9W6ZUJ3_9STRA</name>
<keyword evidence="4" id="KW-0325">Glycoprotein</keyword>
<keyword evidence="5 6" id="KW-0326">Glycosidase</keyword>
<dbReference type="SUPFAM" id="SSF51126">
    <property type="entry name" value="Pectin lyase-like"/>
    <property type="match status" value="1"/>
</dbReference>
<protein>
    <submittedName>
        <fullName evidence="8">Uncharacterized protein</fullName>
    </submittedName>
</protein>
<evidence type="ECO:0000256" key="7">
    <source>
        <dbReference type="SAM" id="SignalP"/>
    </source>
</evidence>
<dbReference type="GO" id="GO:0046576">
    <property type="term" value="F:rhamnogalacturonan alpha-L-rhamnopyranosyl-(1-&gt;4)-alpha-D-galactopyranosyluronide lyase activity"/>
    <property type="evidence" value="ECO:0007669"/>
    <property type="project" value="UniProtKB-ARBA"/>
</dbReference>
<dbReference type="GO" id="GO:0005975">
    <property type="term" value="P:carbohydrate metabolic process"/>
    <property type="evidence" value="ECO:0007669"/>
    <property type="project" value="InterPro"/>
</dbReference>
<evidence type="ECO:0000256" key="4">
    <source>
        <dbReference type="ARBA" id="ARBA00023180"/>
    </source>
</evidence>
<dbReference type="Pfam" id="PF00295">
    <property type="entry name" value="Glyco_hydro_28"/>
    <property type="match status" value="1"/>
</dbReference>
<organism evidence="8 9">
    <name type="scientific">Triparma laevis f. inornata</name>
    <dbReference type="NCBI Taxonomy" id="1714386"/>
    <lineage>
        <taxon>Eukaryota</taxon>
        <taxon>Sar</taxon>
        <taxon>Stramenopiles</taxon>
        <taxon>Ochrophyta</taxon>
        <taxon>Bolidophyceae</taxon>
        <taxon>Parmales</taxon>
        <taxon>Triparmaceae</taxon>
        <taxon>Triparma</taxon>
    </lineage>
</organism>
<dbReference type="SMART" id="SM00710">
    <property type="entry name" value="PbH1"/>
    <property type="match status" value="2"/>
</dbReference>
<evidence type="ECO:0000256" key="3">
    <source>
        <dbReference type="ARBA" id="ARBA00023157"/>
    </source>
</evidence>
<dbReference type="Gene3D" id="2.160.20.10">
    <property type="entry name" value="Single-stranded right-handed beta-helix, Pectin lyase-like"/>
    <property type="match status" value="1"/>
</dbReference>
<gene>
    <name evidence="8" type="ORF">TL16_g02423</name>
</gene>
<evidence type="ECO:0000313" key="9">
    <source>
        <dbReference type="Proteomes" id="UP001162640"/>
    </source>
</evidence>
<dbReference type="PANTHER" id="PTHR31736">
    <property type="match status" value="1"/>
</dbReference>
<feature type="signal peptide" evidence="7">
    <location>
        <begin position="1"/>
        <end position="19"/>
    </location>
</feature>
<dbReference type="GO" id="GO:0004650">
    <property type="term" value="F:polygalacturonase activity"/>
    <property type="evidence" value="ECO:0007669"/>
    <property type="project" value="InterPro"/>
</dbReference>
<evidence type="ECO:0000256" key="6">
    <source>
        <dbReference type="RuleBase" id="RU361169"/>
    </source>
</evidence>
<dbReference type="InterPro" id="IPR011050">
    <property type="entry name" value="Pectin_lyase_fold/virulence"/>
</dbReference>
<comment type="similarity">
    <text evidence="1 6">Belongs to the glycosyl hydrolase 28 family.</text>
</comment>
<proteinExistence type="inferred from homology"/>
<reference evidence="9" key="1">
    <citation type="journal article" date="2023" name="Commun. Biol.">
        <title>Genome analysis of Parmales, the sister group of diatoms, reveals the evolutionary specialization of diatoms from phago-mixotrophs to photoautotrophs.</title>
        <authorList>
            <person name="Ban H."/>
            <person name="Sato S."/>
            <person name="Yoshikawa S."/>
            <person name="Yamada K."/>
            <person name="Nakamura Y."/>
            <person name="Ichinomiya M."/>
            <person name="Sato N."/>
            <person name="Blanc-Mathieu R."/>
            <person name="Endo H."/>
            <person name="Kuwata A."/>
            <person name="Ogata H."/>
        </authorList>
    </citation>
    <scope>NUCLEOTIDE SEQUENCE [LARGE SCALE GENOMIC DNA]</scope>
</reference>
<evidence type="ECO:0000256" key="5">
    <source>
        <dbReference type="ARBA" id="ARBA00023295"/>
    </source>
</evidence>
<dbReference type="InterPro" id="IPR000743">
    <property type="entry name" value="Glyco_hydro_28"/>
</dbReference>
<keyword evidence="7" id="KW-0732">Signal</keyword>
<comment type="caution">
    <text evidence="8">The sequence shown here is derived from an EMBL/GenBank/DDBJ whole genome shotgun (WGS) entry which is preliminary data.</text>
</comment>
<dbReference type="InterPro" id="IPR006626">
    <property type="entry name" value="PbH1"/>
</dbReference>
<sequence>MQLLKSLLPLLLSLTSISATVYNFEELGALADDDSLDTAWKNGALINTTLATLTAGDTFVFPNKTFHVMGGLRSDDLSDVTISFDGTLVFSNDIDAWPKNENGDVFPSLVFNNPKNVVFTSSGKGTLDGQGGKWWGLPGIGYLRRQENRPRLFEVANGENILVENIFFLNSAYWTFWVHNVNGLEVRFCDIEARRTEKDKHTLIDITAFNTDGYDVTGRDVWIHDCTVWNQDDTIAVKDDSQNMLFERITASGVGLTIGSIGASTVKNITFRDCHMHNTYKGIYTKFRGEGGVIEVSKKKNSEQKITSKK</sequence>
<dbReference type="Proteomes" id="UP001162640">
    <property type="component" value="Unassembled WGS sequence"/>
</dbReference>
<feature type="chain" id="PRO_5040769121" evidence="7">
    <location>
        <begin position="20"/>
        <end position="310"/>
    </location>
</feature>
<keyword evidence="3" id="KW-1015">Disulfide bond</keyword>
<dbReference type="EMBL" id="BLQM01000059">
    <property type="protein sequence ID" value="GMH57607.1"/>
    <property type="molecule type" value="Genomic_DNA"/>
</dbReference>
<dbReference type="InterPro" id="IPR012334">
    <property type="entry name" value="Pectin_lyas_fold"/>
</dbReference>
<accession>A0A9W6ZUJ3</accession>
<evidence type="ECO:0000313" key="8">
    <source>
        <dbReference type="EMBL" id="GMH57607.1"/>
    </source>
</evidence>
<dbReference type="PANTHER" id="PTHR31736:SF19">
    <property type="entry name" value="PECTIN LYASE SUPERFAMILY PROTEIN-RELATED"/>
    <property type="match status" value="1"/>
</dbReference>
<evidence type="ECO:0000256" key="1">
    <source>
        <dbReference type="ARBA" id="ARBA00008834"/>
    </source>
</evidence>
<evidence type="ECO:0000256" key="2">
    <source>
        <dbReference type="ARBA" id="ARBA00022801"/>
    </source>
</evidence>
<dbReference type="AlphaFoldDB" id="A0A9W6ZUJ3"/>
<keyword evidence="2 6" id="KW-0378">Hydrolase</keyword>